<accession>A0A6I4IPK8</accession>
<keyword evidence="3" id="KW-1185">Reference proteome</keyword>
<keyword evidence="1" id="KW-0732">Signal</keyword>
<gene>
    <name evidence="2" type="ORF">GO816_03505</name>
</gene>
<dbReference type="RefSeq" id="WP_157539950.1">
    <property type="nucleotide sequence ID" value="NZ_WQLA01000001.1"/>
</dbReference>
<reference evidence="2 3" key="1">
    <citation type="submission" date="2019-12" db="EMBL/GenBank/DDBJ databases">
        <title>Mucilaginibacter sp. HME9299 genome sequencing and assembly.</title>
        <authorList>
            <person name="Kang H."/>
            <person name="Kim H."/>
            <person name="Joh K."/>
        </authorList>
    </citation>
    <scope>NUCLEOTIDE SEQUENCE [LARGE SCALE GENOMIC DNA]</scope>
    <source>
        <strain evidence="2 3">HME9299</strain>
    </source>
</reference>
<feature type="signal peptide" evidence="1">
    <location>
        <begin position="1"/>
        <end position="20"/>
    </location>
</feature>
<evidence type="ECO:0000256" key="1">
    <source>
        <dbReference type="SAM" id="SignalP"/>
    </source>
</evidence>
<evidence type="ECO:0000313" key="3">
    <source>
        <dbReference type="Proteomes" id="UP000434850"/>
    </source>
</evidence>
<evidence type="ECO:0000313" key="2">
    <source>
        <dbReference type="EMBL" id="MVN90183.1"/>
    </source>
</evidence>
<comment type="caution">
    <text evidence="2">The sequence shown here is derived from an EMBL/GenBank/DDBJ whole genome shotgun (WGS) entry which is preliminary data.</text>
</comment>
<name>A0A6I4IPK8_9SPHI</name>
<dbReference type="AlphaFoldDB" id="A0A6I4IPK8"/>
<proteinExistence type="predicted"/>
<sequence>MKKIILTLSLGLITLVTVHAQDVNTVNQPTWVVESENANAKVQTVKFYDSNAQLIYAETVNTKLNISRKKIQKALNQLLNNLLTQQGYRENKNLLTASLKLKN</sequence>
<dbReference type="Proteomes" id="UP000434850">
    <property type="component" value="Unassembled WGS sequence"/>
</dbReference>
<feature type="chain" id="PRO_5026231522" evidence="1">
    <location>
        <begin position="21"/>
        <end position="103"/>
    </location>
</feature>
<dbReference type="EMBL" id="WQLA01000001">
    <property type="protein sequence ID" value="MVN90183.1"/>
    <property type="molecule type" value="Genomic_DNA"/>
</dbReference>
<organism evidence="2 3">
    <name type="scientific">Mucilaginibacter aquatilis</name>
    <dbReference type="NCBI Taxonomy" id="1517760"/>
    <lineage>
        <taxon>Bacteria</taxon>
        <taxon>Pseudomonadati</taxon>
        <taxon>Bacteroidota</taxon>
        <taxon>Sphingobacteriia</taxon>
        <taxon>Sphingobacteriales</taxon>
        <taxon>Sphingobacteriaceae</taxon>
        <taxon>Mucilaginibacter</taxon>
    </lineage>
</organism>
<protein>
    <submittedName>
        <fullName evidence="2">Uncharacterized protein</fullName>
    </submittedName>
</protein>
<dbReference type="OrthoDB" id="675127at2"/>